<protein>
    <submittedName>
        <fullName evidence="1">Uncharacterized protein</fullName>
    </submittedName>
</protein>
<proteinExistence type="predicted"/>
<comment type="caution">
    <text evidence="1">The sequence shown here is derived from an EMBL/GenBank/DDBJ whole genome shotgun (WGS) entry which is preliminary data.</text>
</comment>
<accession>A0ACC1N3Y7</accession>
<dbReference type="Proteomes" id="UP001143910">
    <property type="component" value="Unassembled WGS sequence"/>
</dbReference>
<reference evidence="1" key="1">
    <citation type="submission" date="2022-08" db="EMBL/GenBank/DDBJ databases">
        <title>Genome Sequence of Lecanicillium fungicola.</title>
        <authorList>
            <person name="Buettner E."/>
        </authorList>
    </citation>
    <scope>NUCLEOTIDE SEQUENCE</scope>
    <source>
        <strain evidence="1">Babe33</strain>
    </source>
</reference>
<keyword evidence="2" id="KW-1185">Reference proteome</keyword>
<evidence type="ECO:0000313" key="2">
    <source>
        <dbReference type="Proteomes" id="UP001143910"/>
    </source>
</evidence>
<evidence type="ECO:0000313" key="1">
    <source>
        <dbReference type="EMBL" id="KAJ2973995.1"/>
    </source>
</evidence>
<gene>
    <name evidence="1" type="ORF">NQ176_g6286</name>
</gene>
<sequence length="666" mass="74895">MTGRTRRASTSSIETVENGPRHWRQEASVLRSVAKTEPSDNWPIFQLRDAIVLNRDGTTLENALNIVPNGPFIVRGNLYYTSEEKRLVMIRERSPIPVEIRHCLLYSVGETEDGSPQIWVSGRAGWFEISPSPAYQATYDIMCQATTLYYSIMDTIEEMDQLPKRGKKLRPPSSADALATIFHKYSAGVGDGSTHEDIVARCNTHAIFLISQFIQDDAPFDWTTTGFYKWMKSRYSNIFQKVETARQNPRQPTRSPSFVEPPLRAGTGLSRKSASIEEIDEIAFNTTHAHRSTSAVTQTTTIPLHPRRADPGATPAEPPTVEDSPFESVLTALEDCFNALLPSKSGVKVSGLLNKFYFQYRFPTFKDNTSGSHKRPVEEVLHYNAAALLDAIDVEKYQNGEVYDWLRKLAAKKFVPVAMKQDAFPYRLILRAQRPFMARKADKRPTSIPMREESRQRTPSPITPRVGKRPGRPLGSKSSLRPVKSTKKRGRNLVEDDESETESVAKKHQFSSHHDGDEAMADAGDDQSSVEEEFNDDFPINISSDWSNEDEILDNEEHAHKLTILAEKLPDSMPVGYQGTWVCEQQDCGFIARGGDHDELEDRISAHLQEHEQFVDKMKLAVTESRGHLPINHLLDKLKQVGGGAHGPVDTQGKAAPRPIKRNLFV</sequence>
<dbReference type="EMBL" id="JANJQO010000888">
    <property type="protein sequence ID" value="KAJ2973995.1"/>
    <property type="molecule type" value="Genomic_DNA"/>
</dbReference>
<name>A0ACC1N3Y7_9HYPO</name>
<organism evidence="1 2">
    <name type="scientific">Zarea fungicola</name>
    <dbReference type="NCBI Taxonomy" id="93591"/>
    <lineage>
        <taxon>Eukaryota</taxon>
        <taxon>Fungi</taxon>
        <taxon>Dikarya</taxon>
        <taxon>Ascomycota</taxon>
        <taxon>Pezizomycotina</taxon>
        <taxon>Sordariomycetes</taxon>
        <taxon>Hypocreomycetidae</taxon>
        <taxon>Hypocreales</taxon>
        <taxon>Cordycipitaceae</taxon>
        <taxon>Zarea</taxon>
    </lineage>
</organism>